<dbReference type="EMBL" id="MT141669">
    <property type="protein sequence ID" value="QJA69010.1"/>
    <property type="molecule type" value="Genomic_DNA"/>
</dbReference>
<reference evidence="1" key="1">
    <citation type="submission" date="2020-03" db="EMBL/GenBank/DDBJ databases">
        <title>The deep terrestrial virosphere.</title>
        <authorList>
            <person name="Holmfeldt K."/>
            <person name="Nilsson E."/>
            <person name="Simone D."/>
            <person name="Lopez-Fernandez M."/>
            <person name="Wu X."/>
            <person name="de Brujin I."/>
            <person name="Lundin D."/>
            <person name="Andersson A."/>
            <person name="Bertilsson S."/>
            <person name="Dopson M."/>
        </authorList>
    </citation>
    <scope>NUCLEOTIDE SEQUENCE</scope>
    <source>
        <strain evidence="1">MM415A05217</strain>
    </source>
</reference>
<name>A0A6M3JGV4_9ZZZZ</name>
<gene>
    <name evidence="1" type="ORF">MM415A05217_0007</name>
</gene>
<accession>A0A6M3JGV4</accession>
<evidence type="ECO:0000313" key="1">
    <source>
        <dbReference type="EMBL" id="QJA69010.1"/>
    </source>
</evidence>
<protein>
    <submittedName>
        <fullName evidence="1">Uncharacterized protein</fullName>
    </submittedName>
</protein>
<proteinExistence type="predicted"/>
<organism evidence="1">
    <name type="scientific">viral metagenome</name>
    <dbReference type="NCBI Taxonomy" id="1070528"/>
    <lineage>
        <taxon>unclassified sequences</taxon>
        <taxon>metagenomes</taxon>
        <taxon>organismal metagenomes</taxon>
    </lineage>
</organism>
<dbReference type="AlphaFoldDB" id="A0A6M3JGV4"/>
<sequence>MRKEAYLESIAQDVVIGREDLLDITKQCWYCHNTLSVGVLYPQRYCLKYSLPLAIMVVNYKCDNYMED</sequence>